<dbReference type="GO" id="GO:0022857">
    <property type="term" value="F:transmembrane transporter activity"/>
    <property type="evidence" value="ECO:0007669"/>
    <property type="project" value="TreeGrafter"/>
</dbReference>
<gene>
    <name evidence="11" type="ORF">U27_05046</name>
</gene>
<evidence type="ECO:0000256" key="6">
    <source>
        <dbReference type="ARBA" id="ARBA00022989"/>
    </source>
</evidence>
<dbReference type="Pfam" id="PF04290">
    <property type="entry name" value="DctQ"/>
    <property type="match status" value="1"/>
</dbReference>
<dbReference type="PANTHER" id="PTHR35011:SF5">
    <property type="entry name" value="SIALIC ACID TRAP TRANSPORTER SMALL PERMEASE PROTEIN SIAQ"/>
    <property type="match status" value="1"/>
</dbReference>
<feature type="transmembrane region" description="Helical" evidence="9">
    <location>
        <begin position="128"/>
        <end position="150"/>
    </location>
</feature>
<evidence type="ECO:0000256" key="3">
    <source>
        <dbReference type="ARBA" id="ARBA00022475"/>
    </source>
</evidence>
<proteinExistence type="inferred from homology"/>
<evidence type="ECO:0000313" key="12">
    <source>
        <dbReference type="Proteomes" id="UP000030661"/>
    </source>
</evidence>
<evidence type="ECO:0000256" key="4">
    <source>
        <dbReference type="ARBA" id="ARBA00022519"/>
    </source>
</evidence>
<keyword evidence="3" id="KW-1003">Cell membrane</keyword>
<dbReference type="AlphaFoldDB" id="A0A081C0G8"/>
<dbReference type="Proteomes" id="UP000030661">
    <property type="component" value="Unassembled WGS sequence"/>
</dbReference>
<dbReference type="STRING" id="1499967.U27_05046"/>
<dbReference type="GO" id="GO:0015740">
    <property type="term" value="P:C4-dicarboxylate transport"/>
    <property type="evidence" value="ECO:0007669"/>
    <property type="project" value="TreeGrafter"/>
</dbReference>
<feature type="transmembrane region" description="Helical" evidence="9">
    <location>
        <begin position="87"/>
        <end position="108"/>
    </location>
</feature>
<evidence type="ECO:0000256" key="5">
    <source>
        <dbReference type="ARBA" id="ARBA00022692"/>
    </source>
</evidence>
<dbReference type="InterPro" id="IPR055348">
    <property type="entry name" value="DctQ"/>
</dbReference>
<evidence type="ECO:0000313" key="11">
    <source>
        <dbReference type="EMBL" id="GAK58073.1"/>
    </source>
</evidence>
<evidence type="ECO:0000256" key="1">
    <source>
        <dbReference type="ARBA" id="ARBA00004429"/>
    </source>
</evidence>
<dbReference type="EMBL" id="DF820466">
    <property type="protein sequence ID" value="GAK58073.1"/>
    <property type="molecule type" value="Genomic_DNA"/>
</dbReference>
<evidence type="ECO:0000259" key="10">
    <source>
        <dbReference type="Pfam" id="PF04290"/>
    </source>
</evidence>
<keyword evidence="6 9" id="KW-1133">Transmembrane helix</keyword>
<organism evidence="11">
    <name type="scientific">Vecturithrix granuli</name>
    <dbReference type="NCBI Taxonomy" id="1499967"/>
    <lineage>
        <taxon>Bacteria</taxon>
        <taxon>Candidatus Moduliflexota</taxon>
        <taxon>Candidatus Vecturitrichia</taxon>
        <taxon>Candidatus Vecturitrichales</taxon>
        <taxon>Candidatus Vecturitrichaceae</taxon>
        <taxon>Candidatus Vecturithrix</taxon>
    </lineage>
</organism>
<evidence type="ECO:0000256" key="7">
    <source>
        <dbReference type="ARBA" id="ARBA00023136"/>
    </source>
</evidence>
<name>A0A081C0G8_VECG1</name>
<protein>
    <submittedName>
        <fullName evidence="11">TRAP transporter, DctQ-like membrane protein, putative</fullName>
    </submittedName>
</protein>
<feature type="domain" description="Tripartite ATP-independent periplasmic transporters DctQ component" evidence="10">
    <location>
        <begin position="26"/>
        <end position="153"/>
    </location>
</feature>
<keyword evidence="2" id="KW-0813">Transport</keyword>
<comment type="subcellular location">
    <subcellularLocation>
        <location evidence="1">Cell inner membrane</location>
        <topology evidence="1">Multi-pass membrane protein</topology>
    </subcellularLocation>
</comment>
<evidence type="ECO:0000256" key="9">
    <source>
        <dbReference type="SAM" id="Phobius"/>
    </source>
</evidence>
<accession>A0A081C0G8</accession>
<reference evidence="11" key="1">
    <citation type="journal article" date="2015" name="PeerJ">
        <title>First genomic representation of candidate bacterial phylum KSB3 points to enhanced environmental sensing as a trigger of wastewater bulking.</title>
        <authorList>
            <person name="Sekiguchi Y."/>
            <person name="Ohashi A."/>
            <person name="Parks D.H."/>
            <person name="Yamauchi T."/>
            <person name="Tyson G.W."/>
            <person name="Hugenholtz P."/>
        </authorList>
    </citation>
    <scope>NUCLEOTIDE SEQUENCE [LARGE SCALE GENOMIC DNA]</scope>
</reference>
<comment type="similarity">
    <text evidence="8">Belongs to the TRAP transporter small permease family.</text>
</comment>
<sequence>MIFRIIDIYANILTKLMTFLMYVLLFAVTIQVMGRYIPFIPRYLWPLELTNFALIWLIFLGSILGIKEKKHFFVDLFANCSQGMDRFLKVLYYVVVYTVCFIFIFFGYHYFTKWGLIQASELTGMNLGFVYFSVPFAGVSWFIFLTADLYKEFFMNPNK</sequence>
<dbReference type="HOGENOM" id="CLU_086356_9_4_0"/>
<feature type="transmembrane region" description="Helical" evidence="9">
    <location>
        <begin position="43"/>
        <end position="66"/>
    </location>
</feature>
<keyword evidence="12" id="KW-1185">Reference proteome</keyword>
<dbReference type="eggNOG" id="COG3090">
    <property type="taxonomic scope" value="Bacteria"/>
</dbReference>
<evidence type="ECO:0000256" key="8">
    <source>
        <dbReference type="ARBA" id="ARBA00038436"/>
    </source>
</evidence>
<dbReference type="PANTHER" id="PTHR35011">
    <property type="entry name" value="2,3-DIKETO-L-GULONATE TRAP TRANSPORTER SMALL PERMEASE PROTEIN YIAM"/>
    <property type="match status" value="1"/>
</dbReference>
<feature type="transmembrane region" description="Helical" evidence="9">
    <location>
        <begin position="12"/>
        <end position="37"/>
    </location>
</feature>
<dbReference type="InterPro" id="IPR007387">
    <property type="entry name" value="TRAP_DctQ"/>
</dbReference>
<dbReference type="GO" id="GO:0005886">
    <property type="term" value="C:plasma membrane"/>
    <property type="evidence" value="ECO:0007669"/>
    <property type="project" value="UniProtKB-SubCell"/>
</dbReference>
<keyword evidence="5 9" id="KW-0812">Transmembrane</keyword>
<keyword evidence="4" id="KW-0997">Cell inner membrane</keyword>
<keyword evidence="7 9" id="KW-0472">Membrane</keyword>
<evidence type="ECO:0000256" key="2">
    <source>
        <dbReference type="ARBA" id="ARBA00022448"/>
    </source>
</evidence>